<reference evidence="2" key="1">
    <citation type="journal article" date="2020" name="Stud. Mycol.">
        <title>101 Dothideomycetes genomes: a test case for predicting lifestyles and emergence of pathogens.</title>
        <authorList>
            <person name="Haridas S."/>
            <person name="Albert R."/>
            <person name="Binder M."/>
            <person name="Bloem J."/>
            <person name="Labutti K."/>
            <person name="Salamov A."/>
            <person name="Andreopoulos B."/>
            <person name="Baker S."/>
            <person name="Barry K."/>
            <person name="Bills G."/>
            <person name="Bluhm B."/>
            <person name="Cannon C."/>
            <person name="Castanera R."/>
            <person name="Culley D."/>
            <person name="Daum C."/>
            <person name="Ezra D."/>
            <person name="Gonzalez J."/>
            <person name="Henrissat B."/>
            <person name="Kuo A."/>
            <person name="Liang C."/>
            <person name="Lipzen A."/>
            <person name="Lutzoni F."/>
            <person name="Magnuson J."/>
            <person name="Mondo S."/>
            <person name="Nolan M."/>
            <person name="Ohm R."/>
            <person name="Pangilinan J."/>
            <person name="Park H.-J."/>
            <person name="Ramirez L."/>
            <person name="Alfaro M."/>
            <person name="Sun H."/>
            <person name="Tritt A."/>
            <person name="Yoshinaga Y."/>
            <person name="Zwiers L.-H."/>
            <person name="Turgeon B."/>
            <person name="Goodwin S."/>
            <person name="Spatafora J."/>
            <person name="Crous P."/>
            <person name="Grigoriev I."/>
        </authorList>
    </citation>
    <scope>NUCLEOTIDE SEQUENCE</scope>
    <source>
        <strain evidence="2">CBS 183.55</strain>
    </source>
</reference>
<sequence>MPFQQKVVIARPLDDIAREVRIIRALYPQECLSPSLDPMDPDPIAASLEALPTYHNTGVQTLPPANGNIFRLIHGCEPSQSDYVHSMGSAGIGRLAADPRSNLFDLIYGSTYLAPTTATRGTYTESGFQTANHDTRRKALARAKVKASMTANKYRNAASKAGYVIYAESRDEMVVHSEQFHNVIQLDSEGNLLEGTVKTRNLPNIYGALIYPEPSETPTTRGASEQAAGRLPKQSRDKERCSRAPQAPYPSPSQSPLIPPLATAEELQSSVAIVSALAPAMKHSPVEPTLDNEYGSGETGTTDFIVYNASAEHSRPELARSGTKQSSGKRKSTEHSLPDYPCKKHKILAQASPRRSSISVAPLAVGYPSQQEQDRNIRPMTSESAFRASPRFQKIFCTRPGEFGQERTLNVVQASTKWNIRSESITSSSTDTFRVQELKPWRMVSHGRAVGNMDVAAGTETGIHLS</sequence>
<feature type="region of interest" description="Disordered" evidence="1">
    <location>
        <begin position="312"/>
        <end position="340"/>
    </location>
</feature>
<evidence type="ECO:0000256" key="1">
    <source>
        <dbReference type="SAM" id="MobiDB-lite"/>
    </source>
</evidence>
<protein>
    <submittedName>
        <fullName evidence="2">Uncharacterized protein</fullName>
    </submittedName>
</protein>
<proteinExistence type="predicted"/>
<evidence type="ECO:0000313" key="3">
    <source>
        <dbReference type="Proteomes" id="UP000800082"/>
    </source>
</evidence>
<feature type="compositionally biased region" description="Pro residues" evidence="1">
    <location>
        <begin position="247"/>
        <end position="259"/>
    </location>
</feature>
<feature type="region of interest" description="Disordered" evidence="1">
    <location>
        <begin position="212"/>
        <end position="259"/>
    </location>
</feature>
<name>A0A6A5RCP8_9PLEO</name>
<gene>
    <name evidence="2" type="ORF">M421DRAFT_8223</name>
</gene>
<accession>A0A6A5RCP8</accession>
<dbReference type="GeneID" id="54355199"/>
<keyword evidence="3" id="KW-1185">Reference proteome</keyword>
<dbReference type="AlphaFoldDB" id="A0A6A5RCP8"/>
<dbReference type="RefSeq" id="XP_033445411.1">
    <property type="nucleotide sequence ID" value="XM_033597532.1"/>
</dbReference>
<dbReference type="OrthoDB" id="3693838at2759"/>
<dbReference type="Proteomes" id="UP000800082">
    <property type="component" value="Unassembled WGS sequence"/>
</dbReference>
<evidence type="ECO:0000313" key="2">
    <source>
        <dbReference type="EMBL" id="KAF1925159.1"/>
    </source>
</evidence>
<dbReference type="EMBL" id="ML978987">
    <property type="protein sequence ID" value="KAF1925159.1"/>
    <property type="molecule type" value="Genomic_DNA"/>
</dbReference>
<organism evidence="2 3">
    <name type="scientific">Didymella exigua CBS 183.55</name>
    <dbReference type="NCBI Taxonomy" id="1150837"/>
    <lineage>
        <taxon>Eukaryota</taxon>
        <taxon>Fungi</taxon>
        <taxon>Dikarya</taxon>
        <taxon>Ascomycota</taxon>
        <taxon>Pezizomycotina</taxon>
        <taxon>Dothideomycetes</taxon>
        <taxon>Pleosporomycetidae</taxon>
        <taxon>Pleosporales</taxon>
        <taxon>Pleosporineae</taxon>
        <taxon>Didymellaceae</taxon>
        <taxon>Didymella</taxon>
    </lineage>
</organism>